<name>A0A1B2LVH5_9GAMM</name>
<dbReference type="AlphaFoldDB" id="A0A1B2LVH5"/>
<dbReference type="SUPFAM" id="SSF52540">
    <property type="entry name" value="P-loop containing nucleoside triphosphate hydrolases"/>
    <property type="match status" value="2"/>
</dbReference>
<dbReference type="InterPro" id="IPR027417">
    <property type="entry name" value="P-loop_NTPase"/>
</dbReference>
<evidence type="ECO:0000313" key="8">
    <source>
        <dbReference type="Proteomes" id="UP000093391"/>
    </source>
</evidence>
<dbReference type="InterPro" id="IPR007527">
    <property type="entry name" value="Znf_SWIM"/>
</dbReference>
<dbReference type="InterPro" id="IPR000330">
    <property type="entry name" value="SNF2_N"/>
</dbReference>
<dbReference type="GO" id="GO:0005524">
    <property type="term" value="F:ATP binding"/>
    <property type="evidence" value="ECO:0007669"/>
    <property type="project" value="InterPro"/>
</dbReference>
<keyword evidence="1" id="KW-0378">Hydrolase</keyword>
<dbReference type="OrthoDB" id="9760715at2"/>
<dbReference type="PANTHER" id="PTHR10799">
    <property type="entry name" value="SNF2/RAD54 HELICASE FAMILY"/>
    <property type="match status" value="1"/>
</dbReference>
<keyword evidence="3" id="KW-0479">Metal-binding</keyword>
<dbReference type="SMART" id="SM00487">
    <property type="entry name" value="DEXDc"/>
    <property type="match status" value="1"/>
</dbReference>
<keyword evidence="3" id="KW-0863">Zinc-finger</keyword>
<dbReference type="Pfam" id="PF04434">
    <property type="entry name" value="SWIM"/>
    <property type="match status" value="1"/>
</dbReference>
<dbReference type="EMBL" id="CP016895">
    <property type="protein sequence ID" value="AOA56920.1"/>
    <property type="molecule type" value="Genomic_DNA"/>
</dbReference>
<keyword evidence="3" id="KW-0862">Zinc</keyword>
<evidence type="ECO:0000256" key="2">
    <source>
        <dbReference type="ARBA" id="ARBA00022806"/>
    </source>
</evidence>
<evidence type="ECO:0000313" key="7">
    <source>
        <dbReference type="EMBL" id="AOA56920.1"/>
    </source>
</evidence>
<gene>
    <name evidence="7" type="ORF">BFG52_00130</name>
</gene>
<dbReference type="GO" id="GO:0008270">
    <property type="term" value="F:zinc ion binding"/>
    <property type="evidence" value="ECO:0007669"/>
    <property type="project" value="UniProtKB-KW"/>
</dbReference>
<dbReference type="PROSITE" id="PS50966">
    <property type="entry name" value="ZF_SWIM"/>
    <property type="match status" value="1"/>
</dbReference>
<dbReference type="RefSeq" id="WP_067550997.1">
    <property type="nucleotide sequence ID" value="NZ_CP016895.1"/>
</dbReference>
<keyword evidence="2" id="KW-0067">ATP-binding</keyword>
<dbReference type="GO" id="GO:0016787">
    <property type="term" value="F:hydrolase activity"/>
    <property type="evidence" value="ECO:0007669"/>
    <property type="project" value="UniProtKB-KW"/>
</dbReference>
<dbReference type="Gene3D" id="3.40.50.300">
    <property type="entry name" value="P-loop containing nucleotide triphosphate hydrolases"/>
    <property type="match status" value="1"/>
</dbReference>
<keyword evidence="8" id="KW-1185">Reference proteome</keyword>
<reference evidence="7 8" key="1">
    <citation type="submission" date="2016-08" db="EMBL/GenBank/DDBJ databases">
        <authorList>
            <person name="Seilhamer J.J."/>
        </authorList>
    </citation>
    <scope>NUCLEOTIDE SEQUENCE [LARGE SCALE GENOMIC DNA]</scope>
    <source>
        <strain evidence="7 8">BRTC-1</strain>
    </source>
</reference>
<dbReference type="KEGG" id="ala:BFG52_00130"/>
<keyword evidence="2" id="KW-0547">Nucleotide-binding</keyword>
<dbReference type="Gene3D" id="3.40.50.10810">
    <property type="entry name" value="Tandem AAA-ATPase domain"/>
    <property type="match status" value="1"/>
</dbReference>
<dbReference type="InterPro" id="IPR001650">
    <property type="entry name" value="Helicase_C-like"/>
</dbReference>
<evidence type="ECO:0000259" key="6">
    <source>
        <dbReference type="PROSITE" id="PS51194"/>
    </source>
</evidence>
<protein>
    <submittedName>
        <fullName evidence="7">Heavy metal resistance protein CzcA</fullName>
    </submittedName>
</protein>
<dbReference type="Proteomes" id="UP000093391">
    <property type="component" value="Chromosome"/>
</dbReference>
<evidence type="ECO:0000256" key="3">
    <source>
        <dbReference type="PROSITE-ProRule" id="PRU00325"/>
    </source>
</evidence>
<organism evidence="7 8">
    <name type="scientific">Acinetobacter larvae</name>
    <dbReference type="NCBI Taxonomy" id="1789224"/>
    <lineage>
        <taxon>Bacteria</taxon>
        <taxon>Pseudomonadati</taxon>
        <taxon>Pseudomonadota</taxon>
        <taxon>Gammaproteobacteria</taxon>
        <taxon>Moraxellales</taxon>
        <taxon>Moraxellaceae</taxon>
        <taxon>Acinetobacter</taxon>
    </lineage>
</organism>
<dbReference type="Pfam" id="PF00176">
    <property type="entry name" value="SNF2-rel_dom"/>
    <property type="match status" value="1"/>
</dbReference>
<feature type="domain" description="Helicase C-terminal" evidence="6">
    <location>
        <begin position="954"/>
        <end position="1114"/>
    </location>
</feature>
<dbReference type="SMART" id="SM00490">
    <property type="entry name" value="HELICc"/>
    <property type="match status" value="1"/>
</dbReference>
<dbReference type="CDD" id="cd18012">
    <property type="entry name" value="DEXQc_arch_SWI2_SNF2"/>
    <property type="match status" value="1"/>
</dbReference>
<dbReference type="STRING" id="1789224.BFG52_00130"/>
<accession>A0A1B2LVH5</accession>
<feature type="domain" description="Helicase ATP-binding" evidence="5">
    <location>
        <begin position="667"/>
        <end position="828"/>
    </location>
</feature>
<proteinExistence type="predicted"/>
<dbReference type="PROSITE" id="PS51194">
    <property type="entry name" value="HELICASE_CTER"/>
    <property type="match status" value="1"/>
</dbReference>
<evidence type="ECO:0000259" key="5">
    <source>
        <dbReference type="PROSITE" id="PS51192"/>
    </source>
</evidence>
<dbReference type="Pfam" id="PF00271">
    <property type="entry name" value="Helicase_C"/>
    <property type="match status" value="1"/>
</dbReference>
<dbReference type="CDD" id="cd18793">
    <property type="entry name" value="SF2_C_SNF"/>
    <property type="match status" value="1"/>
</dbReference>
<keyword evidence="2" id="KW-0347">Helicase</keyword>
<feature type="domain" description="SWIM-type" evidence="4">
    <location>
        <begin position="58"/>
        <end position="89"/>
    </location>
</feature>
<evidence type="ECO:0000259" key="4">
    <source>
        <dbReference type="PROSITE" id="PS50966"/>
    </source>
</evidence>
<dbReference type="InterPro" id="IPR014001">
    <property type="entry name" value="Helicase_ATP-bd"/>
</dbReference>
<dbReference type="GO" id="GO:0004386">
    <property type="term" value="F:helicase activity"/>
    <property type="evidence" value="ECO:0007669"/>
    <property type="project" value="UniProtKB-KW"/>
</dbReference>
<sequence>MRNLNNFLSCFNKATIQRSASYVEQIDLSTLDIMTENDITFVYAQIEGTDYYDTTIFYHSVLDRLVDTDCSCPVGIHCKHAAALARLFYEYYLNQKQSSSSLLSSPSHAEVDLQYMQAESWLNQFKYKIQDLVADNTQHNITDSKLIYIFNRKKHSTQIDVSLQKVRRNKQGEIRETTRYDVYENIINGRLKVSEAEKDLFLELYFYNNLNSKNRYFSTELDISGILQPQLQHFIQNAEAYWEKHQNPRLQWSDQAYHLEFSWHNDIVANSEKLELYLIDQEQHRVLLKDCNHFHLIMSKPLCYLDSLQHRIGAIHSPYPTALIQQLLNMPAIPLNLLGQFQDIISSQLQHSPLPEPKALQSLPTITGEAIPILRFGGYRHLELKLAEYQIVFVEVEFEYPAGRIKANHAEESFISHQQQQPVRQQRDIKQEQHMIQQLQQSIPTLVWTKDHPIFKKTQLDLAQFNNVLIGPHHDCLDQLIPVNHIEQLGWKIEHSAQSALNLQAITNLEWSLQDSAQNDWFDIGVTIQDQQGQQHDLITLLAQLTKHYPQFLDSDYLETVDDSSIISIAIAPDQPKLAITLQHIKPIFYYLKEILQQPENRRVDRYDAYQLLDLNDHHLGMSWQSSERLQAFAKSLKQGYQNSIATPQGFQAELRPYQQQGLAWLQFLRETAHGGILADDMGLGKTAQTLAHILLEHQAGRLDGKPALIIAPTSLMQNWFKEAQKFTPELKVLILQGSQRHHLFTEIPAHHIVLSTYPLLSRDEEHLMQHQYHLLILDEAQNIKNPRAKAAQIARQLPAQHRLCLTGTPMENHLGELWSLFHFLMPGFLYSQEMFNKKFRHPIEKQADSKTKNLLVSRIKPFMLRRLKTDVATELPEKTTIEVDISMNTQQEKLYEAVRATMQKNIREIIAEKGFERSQIQILDALLKLRQVCCHPSLLKLDSLQTTTTASAKLDQLLEMVTAMLEEGRRILIFSQFTSMLHIIEQALQAQNVPLVKLTGQTKKREQAIDAFQSGQVPVFLISLKAGGVGLNLTSADTVIHYDPWWNPAAEEQASDRAWRIGQDKPVFVYKLITSQSIEEKIIQMQKNKAQLTRSILSIDQQDDIKLSEDDIMQLFD</sequence>
<dbReference type="InterPro" id="IPR049730">
    <property type="entry name" value="SNF2/RAD54-like_C"/>
</dbReference>
<dbReference type="PROSITE" id="PS51192">
    <property type="entry name" value="HELICASE_ATP_BIND_1"/>
    <property type="match status" value="1"/>
</dbReference>
<dbReference type="InterPro" id="IPR038718">
    <property type="entry name" value="SNF2-like_sf"/>
</dbReference>
<evidence type="ECO:0000256" key="1">
    <source>
        <dbReference type="ARBA" id="ARBA00022801"/>
    </source>
</evidence>